<protein>
    <recommendedName>
        <fullName evidence="4">phosphoethanolamine N-methyltransferase</fullName>
        <ecNumber evidence="4">2.1.1.103</ecNumber>
    </recommendedName>
</protein>
<dbReference type="Pfam" id="PF13847">
    <property type="entry name" value="Methyltransf_31"/>
    <property type="match status" value="1"/>
</dbReference>
<dbReference type="PANTHER" id="PTHR44307:SF10">
    <property type="entry name" value="PHOSPHOETHANOLAMINE N-METHYLTRANSFERASE"/>
    <property type="match status" value="1"/>
</dbReference>
<dbReference type="Gene3D" id="3.40.50.150">
    <property type="entry name" value="Vaccinia Virus protein VP39"/>
    <property type="match status" value="1"/>
</dbReference>
<name>I3S226_LOTJA</name>
<evidence type="ECO:0000259" key="5">
    <source>
        <dbReference type="Pfam" id="PF13847"/>
    </source>
</evidence>
<comment type="pathway">
    <text evidence="2">Lipid metabolism.</text>
</comment>
<evidence type="ECO:0000256" key="4">
    <source>
        <dbReference type="ARBA" id="ARBA00035674"/>
    </source>
</evidence>
<dbReference type="SUPFAM" id="SSF53335">
    <property type="entry name" value="S-adenosyl-L-methionine-dependent methyltransferases"/>
    <property type="match status" value="1"/>
</dbReference>
<reference evidence="6" key="1">
    <citation type="submission" date="2012-05" db="EMBL/GenBank/DDBJ databases">
        <authorList>
            <person name="Krishnakumar V."/>
            <person name="Cheung F."/>
            <person name="Xiao Y."/>
            <person name="Chan A."/>
            <person name="Moskal W.A."/>
            <person name="Town C.D."/>
        </authorList>
    </citation>
    <scope>NUCLEOTIDE SEQUENCE</scope>
</reference>
<dbReference type="PANTHER" id="PTHR44307">
    <property type="entry name" value="PHOSPHOETHANOLAMINE METHYLTRANSFERASE"/>
    <property type="match status" value="1"/>
</dbReference>
<proteinExistence type="evidence at transcript level"/>
<dbReference type="EC" id="2.1.1.103" evidence="4"/>
<evidence type="ECO:0000256" key="1">
    <source>
        <dbReference type="ARBA" id="ARBA00004969"/>
    </source>
</evidence>
<dbReference type="GO" id="GO:0000234">
    <property type="term" value="F:phosphoethanolamine N-methyltransferase activity"/>
    <property type="evidence" value="ECO:0007669"/>
    <property type="project" value="UniProtKB-EC"/>
</dbReference>
<dbReference type="EMBL" id="BT134523">
    <property type="protein sequence ID" value="AFK34318.1"/>
    <property type="molecule type" value="mRNA"/>
</dbReference>
<accession>I3S226</accession>
<organism evidence="6">
    <name type="scientific">Lotus japonicus</name>
    <name type="common">Lotus corniculatus var. japonicus</name>
    <dbReference type="NCBI Taxonomy" id="34305"/>
    <lineage>
        <taxon>Eukaryota</taxon>
        <taxon>Viridiplantae</taxon>
        <taxon>Streptophyta</taxon>
        <taxon>Embryophyta</taxon>
        <taxon>Tracheophyta</taxon>
        <taxon>Spermatophyta</taxon>
        <taxon>Magnoliopsida</taxon>
        <taxon>eudicotyledons</taxon>
        <taxon>Gunneridae</taxon>
        <taxon>Pentapetalae</taxon>
        <taxon>rosids</taxon>
        <taxon>fabids</taxon>
        <taxon>Fabales</taxon>
        <taxon>Fabaceae</taxon>
        <taxon>Papilionoideae</taxon>
        <taxon>50 kb inversion clade</taxon>
        <taxon>NPAAA clade</taxon>
        <taxon>Hologalegina</taxon>
        <taxon>robinioid clade</taxon>
        <taxon>Loteae</taxon>
        <taxon>Lotus</taxon>
    </lineage>
</organism>
<evidence type="ECO:0000256" key="2">
    <source>
        <dbReference type="ARBA" id="ARBA00005189"/>
    </source>
</evidence>
<evidence type="ECO:0000313" key="6">
    <source>
        <dbReference type="EMBL" id="AFK34318.1"/>
    </source>
</evidence>
<dbReference type="AlphaFoldDB" id="I3S226"/>
<sequence length="192" mass="22358">MAENFDVEVIGIDLSINMISLAIERAIGLKYMVEFDCADCCKKTYPDKTFDVIYTRDAMLHIKDKPTVFRSFYKWLKPGGKLLITDYCKSAGSPSLEFAEYIKKGGYYIHDMKAYEQMLENAGFDDIIAENRTDLFVKTLKQELEALENKKDDFICEFGEEDYNEIVERWKAKQIRGESLEQMWGLFIAEKK</sequence>
<evidence type="ECO:0000256" key="3">
    <source>
        <dbReference type="ARBA" id="ARBA00022679"/>
    </source>
</evidence>
<dbReference type="InterPro" id="IPR029063">
    <property type="entry name" value="SAM-dependent_MTases_sf"/>
</dbReference>
<feature type="domain" description="Methyltransferase" evidence="5">
    <location>
        <begin position="3"/>
        <end position="91"/>
    </location>
</feature>
<dbReference type="InterPro" id="IPR025714">
    <property type="entry name" value="Methyltranfer_dom"/>
</dbReference>
<comment type="pathway">
    <text evidence="1">Phospholipid metabolism; phosphatidylcholine biosynthesis.</text>
</comment>
<dbReference type="CDD" id="cd02440">
    <property type="entry name" value="AdoMet_MTases"/>
    <property type="match status" value="1"/>
</dbReference>
<keyword evidence="3" id="KW-0808">Transferase</keyword>